<reference evidence="3" key="1">
    <citation type="submission" date="2023-06" db="EMBL/GenBank/DDBJ databases">
        <title>Genomic of Agaribacillus aureum.</title>
        <authorList>
            <person name="Wang G."/>
        </authorList>
    </citation>
    <scope>NUCLEOTIDE SEQUENCE</scope>
    <source>
        <strain evidence="3">BMA12</strain>
    </source>
</reference>
<feature type="compositionally biased region" description="Basic and acidic residues" evidence="1">
    <location>
        <begin position="81"/>
        <end position="111"/>
    </location>
</feature>
<feature type="transmembrane region" description="Helical" evidence="2">
    <location>
        <begin position="12"/>
        <end position="34"/>
    </location>
</feature>
<keyword evidence="2" id="KW-0812">Transmembrane</keyword>
<feature type="compositionally biased region" description="Basic and acidic residues" evidence="1">
    <location>
        <begin position="65"/>
        <end position="74"/>
    </location>
</feature>
<evidence type="ECO:0008006" key="5">
    <source>
        <dbReference type="Google" id="ProtNLM"/>
    </source>
</evidence>
<organism evidence="3 4">
    <name type="scientific">Agaribacillus aureus</name>
    <dbReference type="NCBI Taxonomy" id="3051825"/>
    <lineage>
        <taxon>Bacteria</taxon>
        <taxon>Pseudomonadati</taxon>
        <taxon>Bacteroidota</taxon>
        <taxon>Cytophagia</taxon>
        <taxon>Cytophagales</taxon>
        <taxon>Splendidivirgaceae</taxon>
        <taxon>Agaribacillus</taxon>
    </lineage>
</organism>
<dbReference type="RefSeq" id="WP_346758920.1">
    <property type="nucleotide sequence ID" value="NZ_JAUJEB010000003.1"/>
</dbReference>
<proteinExistence type="predicted"/>
<gene>
    <name evidence="3" type="ORF">QQ020_16035</name>
</gene>
<name>A0ABT8L747_9BACT</name>
<evidence type="ECO:0000256" key="1">
    <source>
        <dbReference type="SAM" id="MobiDB-lite"/>
    </source>
</evidence>
<dbReference type="SUPFAM" id="SSF74653">
    <property type="entry name" value="TolA/TonB C-terminal domain"/>
    <property type="match status" value="1"/>
</dbReference>
<keyword evidence="2" id="KW-0472">Membrane</keyword>
<keyword evidence="4" id="KW-1185">Reference proteome</keyword>
<dbReference type="Proteomes" id="UP001172083">
    <property type="component" value="Unassembled WGS sequence"/>
</dbReference>
<sequence length="297" mass="32860">MSDQKEKKYDRVGVIASVSIHAILLLIFFFLLAWQAPDPPIPEYGLVVNFGTDNAGSGRVQPKKPPVETKKIKEEEPEEPEPQKESQQEVKEEAPKEVKQEPVEETVKEVPQESVKQPEPSPVVEKKKPKPKPKKEAPPEKKPETTKKTPEKKPVKNTQTPNNSQGKSKKEPAKSNQGDKPGKTGDQGKPQGTVDSKALYGSQGGGGGSKLDLAGWNWDELPNPDENSDESGRIVFEIKVDDQGEIISVRTIEKTVSPAVEKIYRDEVENLTFHKTAQNTRTAQVSTGRITFIIKAN</sequence>
<comment type="caution">
    <text evidence="3">The sequence shown here is derived from an EMBL/GenBank/DDBJ whole genome shotgun (WGS) entry which is preliminary data.</text>
</comment>
<evidence type="ECO:0000313" key="4">
    <source>
        <dbReference type="Proteomes" id="UP001172083"/>
    </source>
</evidence>
<evidence type="ECO:0000256" key="2">
    <source>
        <dbReference type="SAM" id="Phobius"/>
    </source>
</evidence>
<protein>
    <recommendedName>
        <fullName evidence="5">Energy transducer TonB</fullName>
    </recommendedName>
</protein>
<dbReference type="EMBL" id="JAUJEB010000003">
    <property type="protein sequence ID" value="MDN5213582.1"/>
    <property type="molecule type" value="Genomic_DNA"/>
</dbReference>
<feature type="compositionally biased region" description="Polar residues" evidence="1">
    <location>
        <begin position="157"/>
        <end position="166"/>
    </location>
</feature>
<evidence type="ECO:0000313" key="3">
    <source>
        <dbReference type="EMBL" id="MDN5213582.1"/>
    </source>
</evidence>
<accession>A0ABT8L747</accession>
<keyword evidence="2" id="KW-1133">Transmembrane helix</keyword>
<feature type="compositionally biased region" description="Basic and acidic residues" evidence="1">
    <location>
        <begin position="134"/>
        <end position="154"/>
    </location>
</feature>
<feature type="region of interest" description="Disordered" evidence="1">
    <location>
        <begin position="53"/>
        <end position="230"/>
    </location>
</feature>